<comment type="caution">
    <text evidence="3">The sequence shown here is derived from an EMBL/GenBank/DDBJ whole genome shotgun (WGS) entry which is preliminary data.</text>
</comment>
<feature type="compositionally biased region" description="Polar residues" evidence="1">
    <location>
        <begin position="123"/>
        <end position="145"/>
    </location>
</feature>
<evidence type="ECO:0000313" key="3">
    <source>
        <dbReference type="EMBL" id="RGV27616.1"/>
    </source>
</evidence>
<organism evidence="3 4">
    <name type="scientific">Odoribacter splanchnicus</name>
    <dbReference type="NCBI Taxonomy" id="28118"/>
    <lineage>
        <taxon>Bacteria</taxon>
        <taxon>Pseudomonadati</taxon>
        <taxon>Bacteroidota</taxon>
        <taxon>Bacteroidia</taxon>
        <taxon>Bacteroidales</taxon>
        <taxon>Odoribacteraceae</taxon>
        <taxon>Odoribacter</taxon>
    </lineage>
</organism>
<keyword evidence="2" id="KW-1133">Transmembrane helix</keyword>
<feature type="region of interest" description="Disordered" evidence="1">
    <location>
        <begin position="40"/>
        <end position="184"/>
    </location>
</feature>
<accession>A0A412WK41</accession>
<evidence type="ECO:0000256" key="2">
    <source>
        <dbReference type="SAM" id="Phobius"/>
    </source>
</evidence>
<dbReference type="RefSeq" id="WP_005938452.1">
    <property type="nucleotide sequence ID" value="NZ_QRYW01000012.1"/>
</dbReference>
<feature type="compositionally biased region" description="Basic and acidic residues" evidence="1">
    <location>
        <begin position="59"/>
        <end position="74"/>
    </location>
</feature>
<proteinExistence type="predicted"/>
<name>A0A412WK41_9BACT</name>
<dbReference type="GeneID" id="60062770"/>
<dbReference type="Proteomes" id="UP000283426">
    <property type="component" value="Unassembled WGS sequence"/>
</dbReference>
<feature type="compositionally biased region" description="Acidic residues" evidence="1">
    <location>
        <begin position="147"/>
        <end position="160"/>
    </location>
</feature>
<gene>
    <name evidence="3" type="ORF">DWW24_07110</name>
</gene>
<feature type="transmembrane region" description="Helical" evidence="2">
    <location>
        <begin position="6"/>
        <end position="24"/>
    </location>
</feature>
<evidence type="ECO:0000313" key="4">
    <source>
        <dbReference type="Proteomes" id="UP000283426"/>
    </source>
</evidence>
<sequence length="227" mass="25338">MTYGQIISILFVALLCYYAFLIVMDIQRAKAAEAAEQDNHVEEDIDISDEAQSFRPHKVSREEPKKEEEKKEDSPSENASENSQHDDASPTQSDADTSQEWKEETEDEQEESDNSEDVYNEIESGTTTPSQATESDNEQEAASSQSSDDETTEGTAEEESEKPSGEQASEESTDDDQPYRSPTYREAILTDGILVDDIFKAIDQLAETGECDLGTIIYHCESMRYAG</sequence>
<feature type="compositionally biased region" description="Acidic residues" evidence="1">
    <location>
        <begin position="103"/>
        <end position="120"/>
    </location>
</feature>
<keyword evidence="2" id="KW-0472">Membrane</keyword>
<keyword evidence="2" id="KW-0812">Transmembrane</keyword>
<dbReference type="AlphaFoldDB" id="A0A412WK41"/>
<protein>
    <submittedName>
        <fullName evidence="3">Uncharacterized protein</fullName>
    </submittedName>
</protein>
<dbReference type="EMBL" id="QRYW01000012">
    <property type="protein sequence ID" value="RGV27616.1"/>
    <property type="molecule type" value="Genomic_DNA"/>
</dbReference>
<reference evidence="3 4" key="1">
    <citation type="submission" date="2018-08" db="EMBL/GenBank/DDBJ databases">
        <title>A genome reference for cultivated species of the human gut microbiota.</title>
        <authorList>
            <person name="Zou Y."/>
            <person name="Xue W."/>
            <person name="Luo G."/>
        </authorList>
    </citation>
    <scope>NUCLEOTIDE SEQUENCE [LARGE SCALE GENOMIC DNA]</scope>
    <source>
        <strain evidence="3 4">AF14-6AC</strain>
    </source>
</reference>
<evidence type="ECO:0000256" key="1">
    <source>
        <dbReference type="SAM" id="MobiDB-lite"/>
    </source>
</evidence>